<dbReference type="InterPro" id="IPR051288">
    <property type="entry name" value="Serum_paraoxonase/arylesterase"/>
</dbReference>
<accession>A0A4R2KTI2</accession>
<reference evidence="3 4" key="1">
    <citation type="submission" date="2019-03" db="EMBL/GenBank/DDBJ databases">
        <title>Genomic Encyclopedia of Type Strains, Phase IV (KMG-IV): sequencing the most valuable type-strain genomes for metagenomic binning, comparative biology and taxonomic classification.</title>
        <authorList>
            <person name="Goeker M."/>
        </authorList>
    </citation>
    <scope>NUCLEOTIDE SEQUENCE [LARGE SCALE GENOMIC DNA]</scope>
    <source>
        <strain evidence="3 4">DSM 23344</strain>
    </source>
</reference>
<dbReference type="RefSeq" id="WP_162883881.1">
    <property type="nucleotide sequence ID" value="NZ_QQSW01000008.1"/>
</dbReference>
<proteinExistence type="predicted"/>
<dbReference type="Gene3D" id="2.120.10.30">
    <property type="entry name" value="TolB, C-terminal domain"/>
    <property type="match status" value="1"/>
</dbReference>
<dbReference type="Pfam" id="PF08450">
    <property type="entry name" value="SGL"/>
    <property type="match status" value="1"/>
</dbReference>
<dbReference type="InterPro" id="IPR013658">
    <property type="entry name" value="SGL"/>
</dbReference>
<protein>
    <submittedName>
        <fullName evidence="3">SMP-30/gluconolaconase/LRE-like protein</fullName>
    </submittedName>
</protein>
<evidence type="ECO:0000259" key="2">
    <source>
        <dbReference type="Pfam" id="PF08450"/>
    </source>
</evidence>
<dbReference type="SUPFAM" id="SSF63829">
    <property type="entry name" value="Calcium-dependent phosphotriesterase"/>
    <property type="match status" value="1"/>
</dbReference>
<gene>
    <name evidence="3" type="ORF">EV688_103148</name>
</gene>
<evidence type="ECO:0000256" key="1">
    <source>
        <dbReference type="SAM" id="SignalP"/>
    </source>
</evidence>
<evidence type="ECO:0000313" key="3">
    <source>
        <dbReference type="EMBL" id="TCO77134.1"/>
    </source>
</evidence>
<name>A0A4R2KTI2_9GAMM</name>
<sequence length="364" mass="39690">MRHPTFSHSHLFRSRAAGTLSALLLLLARATMAADGNPPCEPAGGFTPICGVVAPEDLVRAPQDGQIIFGQMENPGGIYLLYTREPRVEPLFAAATRDIEPTPGWGSADCPAPATALHAHGIDLHRLPDGRWRLLAVNHAGRESVEFFELTYRDETPTLVWRGCTEAPDDGNFNDVAGLADGGFLVTHMGSRSRGTWEAILARLGVRTGVVYHWRQDRGFSEVPGTASRFPNGLILSADQQTLYLNEYFGKRVLAIDWRSGERLGEARVEKPDNLSWTRDGQLLVASHHAGLLALARSLDQAPETVSLLPYSILAIDPVTMATRTLFRHEGSPMGAGTVALDVGDRLYIGSYRGDRIVHTALPE</sequence>
<keyword evidence="4" id="KW-1185">Reference proteome</keyword>
<dbReference type="PANTHER" id="PTHR11799">
    <property type="entry name" value="PARAOXONASE"/>
    <property type="match status" value="1"/>
</dbReference>
<dbReference type="PANTHER" id="PTHR11799:SF12">
    <property type="entry name" value="PARAOXONASE-RELATED"/>
    <property type="match status" value="1"/>
</dbReference>
<dbReference type="EMBL" id="SLWX01000003">
    <property type="protein sequence ID" value="TCO77134.1"/>
    <property type="molecule type" value="Genomic_DNA"/>
</dbReference>
<feature type="chain" id="PRO_5021018947" evidence="1">
    <location>
        <begin position="34"/>
        <end position="364"/>
    </location>
</feature>
<dbReference type="AlphaFoldDB" id="A0A4R2KTI2"/>
<evidence type="ECO:0000313" key="4">
    <source>
        <dbReference type="Proteomes" id="UP000294980"/>
    </source>
</evidence>
<organism evidence="3 4">
    <name type="scientific">Chromatocurvus halotolerans</name>
    <dbReference type="NCBI Taxonomy" id="1132028"/>
    <lineage>
        <taxon>Bacteria</taxon>
        <taxon>Pseudomonadati</taxon>
        <taxon>Pseudomonadota</taxon>
        <taxon>Gammaproteobacteria</taxon>
        <taxon>Cellvibrionales</taxon>
        <taxon>Halieaceae</taxon>
        <taxon>Chromatocurvus</taxon>
    </lineage>
</organism>
<dbReference type="InterPro" id="IPR011042">
    <property type="entry name" value="6-blade_b-propeller_TolB-like"/>
</dbReference>
<keyword evidence="1" id="KW-0732">Signal</keyword>
<feature type="signal peptide" evidence="1">
    <location>
        <begin position="1"/>
        <end position="33"/>
    </location>
</feature>
<dbReference type="Proteomes" id="UP000294980">
    <property type="component" value="Unassembled WGS sequence"/>
</dbReference>
<feature type="domain" description="SMP-30/Gluconolactonase/LRE-like region" evidence="2">
    <location>
        <begin position="155"/>
        <end position="286"/>
    </location>
</feature>
<comment type="caution">
    <text evidence="3">The sequence shown here is derived from an EMBL/GenBank/DDBJ whole genome shotgun (WGS) entry which is preliminary data.</text>
</comment>